<organism evidence="6 7">
    <name type="scientific">Steinernema glaseri</name>
    <dbReference type="NCBI Taxonomy" id="37863"/>
    <lineage>
        <taxon>Eukaryota</taxon>
        <taxon>Metazoa</taxon>
        <taxon>Ecdysozoa</taxon>
        <taxon>Nematoda</taxon>
        <taxon>Chromadorea</taxon>
        <taxon>Rhabditida</taxon>
        <taxon>Tylenchina</taxon>
        <taxon>Panagrolaimomorpha</taxon>
        <taxon>Strongyloidoidea</taxon>
        <taxon>Steinernematidae</taxon>
        <taxon>Steinernema</taxon>
    </lineage>
</organism>
<sequence>MGSAWSRLSQIARTAPTEPEADGDVDTVPEVEGSRVRRSGRSGQTVSNVLFGLHFLMGGERYDLTKPGSFLFGENCDLELLGNKPVQFPCTRHPVADPVQTLNSLINVRRDSVKLNKIQINDHSEDKGETVSKLAYRLEFILDCDCDCYVQIHFCAKEIVSGRNVQIASRHPAMKSSEKYYFRVGASQLFDRFVFHPENYDISMLHYESGQVFPVVIEVRTAEYGMPEQVQTTLATVEQSTDHSHTLMLKPLKQKLIVDGVTYLLQEIFGIENKDYDSSAVDENGSECIICMSDVRDTVILPCRHLCICNGCAETLRYKLNNCPICRSPFRALLQLKTMRVVTLASVSDDSTHHNKAQTKYETSTLVEALNGPVNHVPSCVSPMSSATVGDTVTTVNIPSDNLSADRVSNLRASLGKSNKARTAKIQQVLTMKPKAPTDDESQEHIEMQSATSFKQGRTRSDVSPEEEVVGVHSVEVECEQPDDPPPDNYSTCLSSTPHSPSALPSHENHNAHATLVVVESVDLPNASK</sequence>
<dbReference type="Proteomes" id="UP000095287">
    <property type="component" value="Unplaced"/>
</dbReference>
<keyword evidence="2" id="KW-0862">Zinc</keyword>
<keyword evidence="1 3" id="KW-0863">Zinc-finger</keyword>
<dbReference type="InterPro" id="IPR045194">
    <property type="entry name" value="MGRN1/RNF157-like"/>
</dbReference>
<protein>
    <submittedName>
        <fullName evidence="7">RING-type E3 ubiquitin transferase</fullName>
    </submittedName>
</protein>
<feature type="region of interest" description="Disordered" evidence="4">
    <location>
        <begin position="434"/>
        <end position="514"/>
    </location>
</feature>
<dbReference type="PANTHER" id="PTHR22996:SF0">
    <property type="entry name" value="RE60872P-RELATED"/>
    <property type="match status" value="1"/>
</dbReference>
<dbReference type="GO" id="GO:0061630">
    <property type="term" value="F:ubiquitin protein ligase activity"/>
    <property type="evidence" value="ECO:0007669"/>
    <property type="project" value="UniProtKB-EC"/>
</dbReference>
<dbReference type="SMART" id="SM00184">
    <property type="entry name" value="RING"/>
    <property type="match status" value="1"/>
</dbReference>
<evidence type="ECO:0000256" key="4">
    <source>
        <dbReference type="SAM" id="MobiDB-lite"/>
    </source>
</evidence>
<accession>A0A1I7ZEF3</accession>
<feature type="compositionally biased region" description="Polar residues" evidence="4">
    <location>
        <begin position="1"/>
        <end position="12"/>
    </location>
</feature>
<dbReference type="WBParaSite" id="L893_g25625.t1">
    <property type="protein sequence ID" value="L893_g25625.t1"/>
    <property type="gene ID" value="L893_g25625"/>
</dbReference>
<dbReference type="FunFam" id="3.30.40.10:FF:000625">
    <property type="entry name" value="E3 ubiquitin ligase Rnf157"/>
    <property type="match status" value="1"/>
</dbReference>
<dbReference type="GO" id="GO:0005737">
    <property type="term" value="C:cytoplasm"/>
    <property type="evidence" value="ECO:0007669"/>
    <property type="project" value="TreeGrafter"/>
</dbReference>
<name>A0A1I7ZEF3_9BILA</name>
<proteinExistence type="predicted"/>
<feature type="compositionally biased region" description="Acidic residues" evidence="4">
    <location>
        <begin position="477"/>
        <end position="486"/>
    </location>
</feature>
<evidence type="ECO:0000256" key="3">
    <source>
        <dbReference type="PROSITE-ProRule" id="PRU00175"/>
    </source>
</evidence>
<dbReference type="AlphaFoldDB" id="A0A1I7ZEF3"/>
<dbReference type="PROSITE" id="PS50089">
    <property type="entry name" value="ZF_RING_2"/>
    <property type="match status" value="1"/>
</dbReference>
<dbReference type="Gene3D" id="3.30.40.10">
    <property type="entry name" value="Zinc/RING finger domain, C3HC4 (zinc finger)"/>
    <property type="match status" value="1"/>
</dbReference>
<evidence type="ECO:0000256" key="1">
    <source>
        <dbReference type="ARBA" id="ARBA00022771"/>
    </source>
</evidence>
<evidence type="ECO:0000313" key="6">
    <source>
        <dbReference type="Proteomes" id="UP000095287"/>
    </source>
</evidence>
<reference evidence="7" key="1">
    <citation type="submission" date="2016-11" db="UniProtKB">
        <authorList>
            <consortium name="WormBaseParasite"/>
        </authorList>
    </citation>
    <scope>IDENTIFICATION</scope>
</reference>
<dbReference type="GO" id="GO:0008270">
    <property type="term" value="F:zinc ion binding"/>
    <property type="evidence" value="ECO:0007669"/>
    <property type="project" value="UniProtKB-KW"/>
</dbReference>
<feature type="compositionally biased region" description="Polar residues" evidence="4">
    <location>
        <begin position="489"/>
        <end position="500"/>
    </location>
</feature>
<dbReference type="PANTHER" id="PTHR22996">
    <property type="entry name" value="MAHOGUNIN"/>
    <property type="match status" value="1"/>
</dbReference>
<evidence type="ECO:0000259" key="5">
    <source>
        <dbReference type="PROSITE" id="PS50089"/>
    </source>
</evidence>
<feature type="region of interest" description="Disordered" evidence="4">
    <location>
        <begin position="1"/>
        <end position="27"/>
    </location>
</feature>
<evidence type="ECO:0000256" key="2">
    <source>
        <dbReference type="ARBA" id="ARBA00022833"/>
    </source>
</evidence>
<dbReference type="Pfam" id="PF13920">
    <property type="entry name" value="zf-C3HC4_3"/>
    <property type="match status" value="1"/>
</dbReference>
<dbReference type="InterPro" id="IPR001841">
    <property type="entry name" value="Znf_RING"/>
</dbReference>
<keyword evidence="1 3" id="KW-0479">Metal-binding</keyword>
<dbReference type="SUPFAM" id="SSF57850">
    <property type="entry name" value="RING/U-box"/>
    <property type="match status" value="1"/>
</dbReference>
<keyword evidence="6" id="KW-1185">Reference proteome</keyword>
<dbReference type="GO" id="GO:0016567">
    <property type="term" value="P:protein ubiquitination"/>
    <property type="evidence" value="ECO:0007669"/>
    <property type="project" value="TreeGrafter"/>
</dbReference>
<dbReference type="InterPro" id="IPR013083">
    <property type="entry name" value="Znf_RING/FYVE/PHD"/>
</dbReference>
<evidence type="ECO:0000313" key="7">
    <source>
        <dbReference type="WBParaSite" id="L893_g25625.t1"/>
    </source>
</evidence>
<feature type="domain" description="RING-type" evidence="5">
    <location>
        <begin position="288"/>
        <end position="327"/>
    </location>
</feature>